<protein>
    <recommendedName>
        <fullName evidence="3">Parvulin-like PPIase</fullName>
        <ecNumber evidence="2">5.2.1.8</ecNumber>
    </recommendedName>
    <alternativeName>
        <fullName evidence="6">Peptidyl-prolyl cis-trans isomerase plp</fullName>
    </alternativeName>
    <alternativeName>
        <fullName evidence="7">Rotamase plp</fullName>
    </alternativeName>
</protein>
<dbReference type="OrthoDB" id="14196at2"/>
<evidence type="ECO:0000256" key="4">
    <source>
        <dbReference type="ARBA" id="ARBA00023110"/>
    </source>
</evidence>
<evidence type="ECO:0000256" key="8">
    <source>
        <dbReference type="PROSITE-ProRule" id="PRU00278"/>
    </source>
</evidence>
<dbReference type="AlphaFoldDB" id="A0A545TQ75"/>
<keyword evidence="4 8" id="KW-0697">Rotamase</keyword>
<comment type="caution">
    <text evidence="10">The sequence shown here is derived from an EMBL/GenBank/DDBJ whole genome shotgun (WGS) entry which is preliminary data.</text>
</comment>
<dbReference type="PANTHER" id="PTHR10657:SF4">
    <property type="entry name" value="PEPTIDYL-PROLYL CIS-TRANS ISOMERASE-RELATED"/>
    <property type="match status" value="1"/>
</dbReference>
<dbReference type="PROSITE" id="PS50198">
    <property type="entry name" value="PPIC_PPIASE_2"/>
    <property type="match status" value="1"/>
</dbReference>
<feature type="domain" description="PpiC" evidence="9">
    <location>
        <begin position="2"/>
        <end position="106"/>
    </location>
</feature>
<reference evidence="10 11" key="1">
    <citation type="submission" date="2019-06" db="EMBL/GenBank/DDBJ databases">
        <title>Whole genome sequence for Rhodospirillaceae sp. R148.</title>
        <authorList>
            <person name="Wang G."/>
        </authorList>
    </citation>
    <scope>NUCLEOTIDE SEQUENCE [LARGE SCALE GENOMIC DNA]</scope>
    <source>
        <strain evidence="10 11">R148</strain>
    </source>
</reference>
<dbReference type="SUPFAM" id="SSF54534">
    <property type="entry name" value="FKBP-like"/>
    <property type="match status" value="1"/>
</dbReference>
<dbReference type="GO" id="GO:0005829">
    <property type="term" value="C:cytosol"/>
    <property type="evidence" value="ECO:0007669"/>
    <property type="project" value="TreeGrafter"/>
</dbReference>
<proteinExistence type="predicted"/>
<dbReference type="EMBL" id="VHSH01000005">
    <property type="protein sequence ID" value="TQV79358.1"/>
    <property type="molecule type" value="Genomic_DNA"/>
</dbReference>
<dbReference type="GO" id="GO:0003755">
    <property type="term" value="F:peptidyl-prolyl cis-trans isomerase activity"/>
    <property type="evidence" value="ECO:0007669"/>
    <property type="project" value="UniProtKB-KW"/>
</dbReference>
<dbReference type="RefSeq" id="WP_142897582.1">
    <property type="nucleotide sequence ID" value="NZ_ML660056.1"/>
</dbReference>
<gene>
    <name evidence="10" type="ORF">FKG95_17080</name>
</gene>
<accession>A0A545TQ75</accession>
<sequence length="106" mass="10980">MSGQVAASHILLMYAGSERSSATRSKDEALSEIESLKARLDEGANFGELASAHSDCPSGQSGGDLGSFGRGMMVPEFETAAFGLDVGGTSGVVETPFGYHLIHRTA</sequence>
<dbReference type="Proteomes" id="UP000315252">
    <property type="component" value="Unassembled WGS sequence"/>
</dbReference>
<keyword evidence="5 8" id="KW-0413">Isomerase</keyword>
<dbReference type="InterPro" id="IPR046357">
    <property type="entry name" value="PPIase_dom_sf"/>
</dbReference>
<keyword evidence="11" id="KW-1185">Reference proteome</keyword>
<evidence type="ECO:0000256" key="3">
    <source>
        <dbReference type="ARBA" id="ARBA00018370"/>
    </source>
</evidence>
<comment type="catalytic activity">
    <reaction evidence="1">
        <text>[protein]-peptidylproline (omega=180) = [protein]-peptidylproline (omega=0)</text>
        <dbReference type="Rhea" id="RHEA:16237"/>
        <dbReference type="Rhea" id="RHEA-COMP:10747"/>
        <dbReference type="Rhea" id="RHEA-COMP:10748"/>
        <dbReference type="ChEBI" id="CHEBI:83833"/>
        <dbReference type="ChEBI" id="CHEBI:83834"/>
        <dbReference type="EC" id="5.2.1.8"/>
    </reaction>
</comment>
<dbReference type="InterPro" id="IPR000297">
    <property type="entry name" value="PPIase_PpiC"/>
</dbReference>
<dbReference type="InterPro" id="IPR051370">
    <property type="entry name" value="PPIase_Pin1"/>
</dbReference>
<evidence type="ECO:0000256" key="7">
    <source>
        <dbReference type="ARBA" id="ARBA00031484"/>
    </source>
</evidence>
<dbReference type="Pfam" id="PF13616">
    <property type="entry name" value="Rotamase_3"/>
    <property type="match status" value="1"/>
</dbReference>
<evidence type="ECO:0000256" key="5">
    <source>
        <dbReference type="ARBA" id="ARBA00023235"/>
    </source>
</evidence>
<evidence type="ECO:0000259" key="9">
    <source>
        <dbReference type="PROSITE" id="PS50198"/>
    </source>
</evidence>
<name>A0A545TQ75_9PROT</name>
<dbReference type="Gene3D" id="3.10.50.40">
    <property type="match status" value="1"/>
</dbReference>
<evidence type="ECO:0000256" key="2">
    <source>
        <dbReference type="ARBA" id="ARBA00013194"/>
    </source>
</evidence>
<dbReference type="EC" id="5.2.1.8" evidence="2"/>
<evidence type="ECO:0000313" key="11">
    <source>
        <dbReference type="Proteomes" id="UP000315252"/>
    </source>
</evidence>
<evidence type="ECO:0000256" key="6">
    <source>
        <dbReference type="ARBA" id="ARBA00030642"/>
    </source>
</evidence>
<dbReference type="PANTHER" id="PTHR10657">
    <property type="entry name" value="PEPTIDYL-PROLYL CIS-TRANS ISOMERASE"/>
    <property type="match status" value="1"/>
</dbReference>
<evidence type="ECO:0000313" key="10">
    <source>
        <dbReference type="EMBL" id="TQV79358.1"/>
    </source>
</evidence>
<dbReference type="InterPro" id="IPR023058">
    <property type="entry name" value="PPIase_PpiC_CS"/>
</dbReference>
<evidence type="ECO:0000256" key="1">
    <source>
        <dbReference type="ARBA" id="ARBA00000971"/>
    </source>
</evidence>
<organism evidence="10 11">
    <name type="scientific">Denitrobaculum tricleocarpae</name>
    <dbReference type="NCBI Taxonomy" id="2591009"/>
    <lineage>
        <taxon>Bacteria</taxon>
        <taxon>Pseudomonadati</taxon>
        <taxon>Pseudomonadota</taxon>
        <taxon>Alphaproteobacteria</taxon>
        <taxon>Rhodospirillales</taxon>
        <taxon>Rhodospirillaceae</taxon>
        <taxon>Denitrobaculum</taxon>
    </lineage>
</organism>
<dbReference type="PROSITE" id="PS01096">
    <property type="entry name" value="PPIC_PPIASE_1"/>
    <property type="match status" value="1"/>
</dbReference>